<evidence type="ECO:0000256" key="1">
    <source>
        <dbReference type="SAM" id="MobiDB-lite"/>
    </source>
</evidence>
<gene>
    <name evidence="2" type="ORF">PVIIG_05046</name>
</gene>
<feature type="region of interest" description="Disordered" evidence="1">
    <location>
        <begin position="426"/>
        <end position="473"/>
    </location>
</feature>
<dbReference type="OrthoDB" id="447200at2759"/>
<dbReference type="EMBL" id="KQ234232">
    <property type="protein sequence ID" value="KMZ81680.1"/>
    <property type="molecule type" value="Genomic_DNA"/>
</dbReference>
<name>A0A0J9SFE9_PLAVI</name>
<dbReference type="AlphaFoldDB" id="A0A0J9SFE9"/>
<proteinExistence type="predicted"/>
<evidence type="ECO:0000313" key="3">
    <source>
        <dbReference type="Proteomes" id="UP000053562"/>
    </source>
</evidence>
<accession>A0A0J9SFE9</accession>
<sequence>MEEEKPDEDEEVTVGKNIIHNNFENEDFLSNFRLLLERQWPDGVRSAIERGAIARGTVERAAVERIAIERGKVERDPIERAAVERIAIERGTVERSKFEGSAATSEAGPREPARREATRRRGQGTKKLIIHLVPSRKSDLYTFLKKKKEQVLNKYGKDETYKYESHISLTGYFFCNNIVTFAKSLYVYLFYYVKLYHVSRTLSLRDLFFCIPCGVGGRWERLKKRDQPHPQPQPQPQQLLDVHPASPAQPVTRNAQEKRILTTNDGYVIIPIMCEWLKRIFENFRFLIKNDSFASRRKYGQGGRDKSSRRHLRKRSAVKKEGGHFAGARGRRHRVEEEQSEELPLRIPYQGNNATGVIHPVVGEECPTPCEGGNTPLAQHNGEEPALQSCARRSRGRCSVSSVSTSASSGDLGLCSEVAQVEGTRGGAQVGDASPALGPSVCEEADPARSGGMRRSSGLERSSGMGGSSKPIRNCGASRGNKIKYRYNHAKVRLLEFRIKNCNHISLASNRRDQGVQNEIAHMYRDMKYHFSNCAWDLVMFECVEGGEIANGSAGERPPGGNPLLNEIFRFRNFAVS</sequence>
<protein>
    <submittedName>
        <fullName evidence="2">Uncharacterized protein</fullName>
    </submittedName>
</protein>
<feature type="region of interest" description="Disordered" evidence="1">
    <location>
        <begin position="97"/>
        <end position="122"/>
    </location>
</feature>
<feature type="compositionally biased region" description="Basic residues" evidence="1">
    <location>
        <begin position="307"/>
        <end position="317"/>
    </location>
</feature>
<feature type="region of interest" description="Disordered" evidence="1">
    <location>
        <begin position="296"/>
        <end position="350"/>
    </location>
</feature>
<dbReference type="Proteomes" id="UP000053562">
    <property type="component" value="Unassembled WGS sequence"/>
</dbReference>
<evidence type="ECO:0000313" key="2">
    <source>
        <dbReference type="EMBL" id="KMZ81680.1"/>
    </source>
</evidence>
<reference evidence="2 3" key="1">
    <citation type="submission" date="2011-08" db="EMBL/GenBank/DDBJ databases">
        <title>The Genome Sequence of Plasmodium vivax India VII.</title>
        <authorList>
            <consortium name="The Broad Institute Genome Sequencing Platform"/>
            <consortium name="The Broad Institute Genome Sequencing Center for Infectious Disease"/>
            <person name="Neafsey D."/>
            <person name="Carlton J."/>
            <person name="Barnwell J."/>
            <person name="Collins W."/>
            <person name="Escalante A."/>
            <person name="Mullikin J."/>
            <person name="Saul A."/>
            <person name="Guigo R."/>
            <person name="Camara F."/>
            <person name="Young S.K."/>
            <person name="Zeng Q."/>
            <person name="Gargeya S."/>
            <person name="Fitzgerald M."/>
            <person name="Haas B."/>
            <person name="Abouelleil A."/>
            <person name="Alvarado L."/>
            <person name="Arachchi H.M."/>
            <person name="Berlin A."/>
            <person name="Brown A."/>
            <person name="Chapman S.B."/>
            <person name="Chen Z."/>
            <person name="Dunbar C."/>
            <person name="Freedman E."/>
            <person name="Gearin G."/>
            <person name="Gellesch M."/>
            <person name="Goldberg J."/>
            <person name="Griggs A."/>
            <person name="Gujja S."/>
            <person name="Heiman D."/>
            <person name="Howarth C."/>
            <person name="Larson L."/>
            <person name="Lui A."/>
            <person name="MacDonald P.J.P."/>
            <person name="Montmayeur A."/>
            <person name="Murphy C."/>
            <person name="Neiman D."/>
            <person name="Pearson M."/>
            <person name="Priest M."/>
            <person name="Roberts A."/>
            <person name="Saif S."/>
            <person name="Shea T."/>
            <person name="Shenoy N."/>
            <person name="Sisk P."/>
            <person name="Stolte C."/>
            <person name="Sykes S."/>
            <person name="Wortman J."/>
            <person name="Nusbaum C."/>
            <person name="Birren B."/>
        </authorList>
    </citation>
    <scope>NUCLEOTIDE SEQUENCE [LARGE SCALE GENOMIC DNA]</scope>
    <source>
        <strain evidence="2 3">India VII</strain>
    </source>
</reference>
<organism evidence="2 3">
    <name type="scientific">Plasmodium vivax India VII</name>
    <dbReference type="NCBI Taxonomy" id="1077284"/>
    <lineage>
        <taxon>Eukaryota</taxon>
        <taxon>Sar</taxon>
        <taxon>Alveolata</taxon>
        <taxon>Apicomplexa</taxon>
        <taxon>Aconoidasida</taxon>
        <taxon>Haemosporida</taxon>
        <taxon>Plasmodiidae</taxon>
        <taxon>Plasmodium</taxon>
        <taxon>Plasmodium (Plasmodium)</taxon>
    </lineage>
</organism>
<feature type="region of interest" description="Disordered" evidence="1">
    <location>
        <begin position="223"/>
        <end position="256"/>
    </location>
</feature>